<dbReference type="EMBL" id="BKCJ010374883">
    <property type="protein sequence ID" value="GFA13871.1"/>
    <property type="molecule type" value="Genomic_DNA"/>
</dbReference>
<comment type="caution">
    <text evidence="1">The sequence shown here is derived from an EMBL/GenBank/DDBJ whole genome shotgun (WGS) entry which is preliminary data.</text>
</comment>
<dbReference type="PROSITE" id="PS50096">
    <property type="entry name" value="IQ"/>
    <property type="match status" value="1"/>
</dbReference>
<name>A0A699J5K6_TANCI</name>
<protein>
    <submittedName>
        <fullName evidence="1">Calmodulin-binding transcription activator 5</fullName>
    </submittedName>
</protein>
<reference evidence="1" key="1">
    <citation type="journal article" date="2019" name="Sci. Rep.">
        <title>Draft genome of Tanacetum cinerariifolium, the natural source of mosquito coil.</title>
        <authorList>
            <person name="Yamashiro T."/>
            <person name="Shiraishi A."/>
            <person name="Satake H."/>
            <person name="Nakayama K."/>
        </authorList>
    </citation>
    <scope>NUCLEOTIDE SEQUENCE</scope>
</reference>
<proteinExistence type="predicted"/>
<sequence>MRKGLEIGLSVGGKNQIRLLNLVVTVKPATKQIVENIANEENISEESFFQASRKQVEERVERSFVRVQAMFRSKRAQEEYRKMKLEHNQASVCIMTLYFNHLKARELVHLLWSVVKVVAKELEAKQVSPLDFEN</sequence>
<gene>
    <name evidence="1" type="ORF">Tci_585843</name>
</gene>
<evidence type="ECO:0000313" key="1">
    <source>
        <dbReference type="EMBL" id="GFA13871.1"/>
    </source>
</evidence>
<organism evidence="1">
    <name type="scientific">Tanacetum cinerariifolium</name>
    <name type="common">Dalmatian daisy</name>
    <name type="synonym">Chrysanthemum cinerariifolium</name>
    <dbReference type="NCBI Taxonomy" id="118510"/>
    <lineage>
        <taxon>Eukaryota</taxon>
        <taxon>Viridiplantae</taxon>
        <taxon>Streptophyta</taxon>
        <taxon>Embryophyta</taxon>
        <taxon>Tracheophyta</taxon>
        <taxon>Spermatophyta</taxon>
        <taxon>Magnoliopsida</taxon>
        <taxon>eudicotyledons</taxon>
        <taxon>Gunneridae</taxon>
        <taxon>Pentapetalae</taxon>
        <taxon>asterids</taxon>
        <taxon>campanulids</taxon>
        <taxon>Asterales</taxon>
        <taxon>Asteraceae</taxon>
        <taxon>Asteroideae</taxon>
        <taxon>Anthemideae</taxon>
        <taxon>Anthemidinae</taxon>
        <taxon>Tanacetum</taxon>
    </lineage>
</organism>
<accession>A0A699J5K6</accession>
<dbReference type="AlphaFoldDB" id="A0A699J5K6"/>